<evidence type="ECO:0000313" key="3">
    <source>
        <dbReference type="Proteomes" id="UP000178797"/>
    </source>
</evidence>
<protein>
    <submittedName>
        <fullName evidence="2">Uncharacterized protein</fullName>
    </submittedName>
</protein>
<name>A0A1F7RSM3_9BACT</name>
<dbReference type="Proteomes" id="UP000178797">
    <property type="component" value="Unassembled WGS sequence"/>
</dbReference>
<evidence type="ECO:0000256" key="1">
    <source>
        <dbReference type="SAM" id="SignalP"/>
    </source>
</evidence>
<dbReference type="EMBL" id="MGDE01000178">
    <property type="protein sequence ID" value="OGL44555.1"/>
    <property type="molecule type" value="Genomic_DNA"/>
</dbReference>
<accession>A0A1F7RSM3</accession>
<comment type="caution">
    <text evidence="2">The sequence shown here is derived from an EMBL/GenBank/DDBJ whole genome shotgun (WGS) entry which is preliminary data.</text>
</comment>
<gene>
    <name evidence="2" type="ORF">A2W05_02195</name>
</gene>
<sequence>MKRLKLVSSVILLVFFFACFVPDFAMSEEDVTIGGKLICSSMEKGHKHTIKDSSGKVWNIVEKKPYEIGCQTEEIKITGSKGKENNIALKSFEVKQKDGTFKKYTYCETHKKMDNCNAAGKK</sequence>
<evidence type="ECO:0000313" key="2">
    <source>
        <dbReference type="EMBL" id="OGL44555.1"/>
    </source>
</evidence>
<dbReference type="PROSITE" id="PS51257">
    <property type="entry name" value="PROKAR_LIPOPROTEIN"/>
    <property type="match status" value="1"/>
</dbReference>
<keyword evidence="1" id="KW-0732">Signal</keyword>
<organism evidence="2 3">
    <name type="scientific">Candidatus Schekmanbacteria bacterium RBG_16_38_10</name>
    <dbReference type="NCBI Taxonomy" id="1817879"/>
    <lineage>
        <taxon>Bacteria</taxon>
        <taxon>Candidatus Schekmaniibacteriota</taxon>
    </lineage>
</organism>
<dbReference type="AlphaFoldDB" id="A0A1F7RSM3"/>
<proteinExistence type="predicted"/>
<reference evidence="2 3" key="1">
    <citation type="journal article" date="2016" name="Nat. Commun.">
        <title>Thousands of microbial genomes shed light on interconnected biogeochemical processes in an aquifer system.</title>
        <authorList>
            <person name="Anantharaman K."/>
            <person name="Brown C.T."/>
            <person name="Hug L.A."/>
            <person name="Sharon I."/>
            <person name="Castelle C.J."/>
            <person name="Probst A.J."/>
            <person name="Thomas B.C."/>
            <person name="Singh A."/>
            <person name="Wilkins M.J."/>
            <person name="Karaoz U."/>
            <person name="Brodie E.L."/>
            <person name="Williams K.H."/>
            <person name="Hubbard S.S."/>
            <person name="Banfield J.F."/>
        </authorList>
    </citation>
    <scope>NUCLEOTIDE SEQUENCE [LARGE SCALE GENOMIC DNA]</scope>
</reference>
<feature type="chain" id="PRO_5009532254" evidence="1">
    <location>
        <begin position="28"/>
        <end position="122"/>
    </location>
</feature>
<feature type="signal peptide" evidence="1">
    <location>
        <begin position="1"/>
        <end position="27"/>
    </location>
</feature>